<feature type="domain" description="Disease resistance protein At4g27190-like leucine-rich repeats" evidence="8">
    <location>
        <begin position="1042"/>
        <end position="1185"/>
    </location>
</feature>
<dbReference type="InterPro" id="IPR032675">
    <property type="entry name" value="LRR_dom_sf"/>
</dbReference>
<dbReference type="SUPFAM" id="SSF52058">
    <property type="entry name" value="L domain-like"/>
    <property type="match status" value="1"/>
</dbReference>
<comment type="similarity">
    <text evidence="1">Belongs to the disease resistance NB-LRR family.</text>
</comment>
<dbReference type="InterPro" id="IPR002182">
    <property type="entry name" value="NB-ARC"/>
</dbReference>
<name>A0ABR2NXA4_9ROSI</name>
<keyword evidence="4" id="KW-0067">ATP-binding</keyword>
<dbReference type="Pfam" id="PF13855">
    <property type="entry name" value="LRR_8"/>
    <property type="match status" value="1"/>
</dbReference>
<evidence type="ECO:0008006" key="11">
    <source>
        <dbReference type="Google" id="ProtNLM"/>
    </source>
</evidence>
<organism evidence="9 10">
    <name type="scientific">Hibiscus sabdariffa</name>
    <name type="common">roselle</name>
    <dbReference type="NCBI Taxonomy" id="183260"/>
    <lineage>
        <taxon>Eukaryota</taxon>
        <taxon>Viridiplantae</taxon>
        <taxon>Streptophyta</taxon>
        <taxon>Embryophyta</taxon>
        <taxon>Tracheophyta</taxon>
        <taxon>Spermatophyta</taxon>
        <taxon>Magnoliopsida</taxon>
        <taxon>eudicotyledons</taxon>
        <taxon>Gunneridae</taxon>
        <taxon>Pentapetalae</taxon>
        <taxon>rosids</taxon>
        <taxon>malvids</taxon>
        <taxon>Malvales</taxon>
        <taxon>Malvaceae</taxon>
        <taxon>Malvoideae</taxon>
        <taxon>Hibiscus</taxon>
    </lineage>
</organism>
<feature type="coiled-coil region" evidence="5">
    <location>
        <begin position="34"/>
        <end position="68"/>
    </location>
</feature>
<evidence type="ECO:0000256" key="5">
    <source>
        <dbReference type="SAM" id="Coils"/>
    </source>
</evidence>
<dbReference type="PANTHER" id="PTHR33463:SF149">
    <property type="entry name" value="NB-ARC DOMAIN-CONTAINING PROTEIN"/>
    <property type="match status" value="1"/>
</dbReference>
<keyword evidence="2" id="KW-0547">Nucleotide-binding</keyword>
<proteinExistence type="inferred from homology"/>
<dbReference type="Gene3D" id="3.40.50.300">
    <property type="entry name" value="P-loop containing nucleotide triphosphate hydrolases"/>
    <property type="match status" value="1"/>
</dbReference>
<feature type="domain" description="Disease resistance protein At4g27190-like leucine-rich repeats" evidence="8">
    <location>
        <begin position="876"/>
        <end position="1009"/>
    </location>
</feature>
<feature type="domain" description="NB-ARC" evidence="7">
    <location>
        <begin position="199"/>
        <end position="299"/>
    </location>
</feature>
<evidence type="ECO:0000256" key="1">
    <source>
        <dbReference type="ARBA" id="ARBA00008894"/>
    </source>
</evidence>
<evidence type="ECO:0000313" key="10">
    <source>
        <dbReference type="Proteomes" id="UP001396334"/>
    </source>
</evidence>
<dbReference type="Gene3D" id="3.80.10.10">
    <property type="entry name" value="Ribonuclease Inhibitor"/>
    <property type="match status" value="4"/>
</dbReference>
<keyword evidence="10" id="KW-1185">Reference proteome</keyword>
<feature type="domain" description="Disease resistance protein At4g27190-like leucine-rich repeats" evidence="8">
    <location>
        <begin position="699"/>
        <end position="814"/>
    </location>
</feature>
<evidence type="ECO:0000259" key="7">
    <source>
        <dbReference type="Pfam" id="PF00931"/>
    </source>
</evidence>
<dbReference type="SUPFAM" id="SSF52047">
    <property type="entry name" value="RNI-like"/>
    <property type="match status" value="2"/>
</dbReference>
<evidence type="ECO:0000256" key="3">
    <source>
        <dbReference type="ARBA" id="ARBA00022821"/>
    </source>
</evidence>
<dbReference type="Gene3D" id="1.10.8.430">
    <property type="entry name" value="Helical domain of apoptotic protease-activating factors"/>
    <property type="match status" value="1"/>
</dbReference>
<protein>
    <recommendedName>
        <fullName evidence="11">NB-ARC domain-containing protein</fullName>
    </recommendedName>
</protein>
<dbReference type="InterPro" id="IPR050905">
    <property type="entry name" value="Plant_NBS-LRR"/>
</dbReference>
<dbReference type="InterPro" id="IPR042197">
    <property type="entry name" value="Apaf_helical"/>
</dbReference>
<evidence type="ECO:0000256" key="6">
    <source>
        <dbReference type="SAM" id="Phobius"/>
    </source>
</evidence>
<evidence type="ECO:0000256" key="2">
    <source>
        <dbReference type="ARBA" id="ARBA00022741"/>
    </source>
</evidence>
<dbReference type="Pfam" id="PF00931">
    <property type="entry name" value="NB-ARC"/>
    <property type="match status" value="1"/>
</dbReference>
<keyword evidence="3" id="KW-0611">Plant defense</keyword>
<dbReference type="InterPro" id="IPR057135">
    <property type="entry name" value="At4g27190-like_LRR"/>
</dbReference>
<keyword evidence="6" id="KW-0472">Membrane</keyword>
<keyword evidence="6" id="KW-0812">Transmembrane</keyword>
<feature type="domain" description="Disease resistance protein At4g27190-like leucine-rich repeats" evidence="8">
    <location>
        <begin position="1299"/>
        <end position="1403"/>
    </location>
</feature>
<evidence type="ECO:0000256" key="4">
    <source>
        <dbReference type="ARBA" id="ARBA00022840"/>
    </source>
</evidence>
<comment type="caution">
    <text evidence="9">The sequence shown here is derived from an EMBL/GenBank/DDBJ whole genome shotgun (WGS) entry which is preliminary data.</text>
</comment>
<dbReference type="InterPro" id="IPR001611">
    <property type="entry name" value="Leu-rich_rpt"/>
</dbReference>
<accession>A0ABR2NXA4</accession>
<evidence type="ECO:0000313" key="9">
    <source>
        <dbReference type="EMBL" id="KAK8980801.1"/>
    </source>
</evidence>
<reference evidence="9 10" key="1">
    <citation type="journal article" date="2024" name="G3 (Bethesda)">
        <title>Genome assembly of Hibiscus sabdariffa L. provides insights into metabolisms of medicinal natural products.</title>
        <authorList>
            <person name="Kim T."/>
        </authorList>
    </citation>
    <scope>NUCLEOTIDE SEQUENCE [LARGE SCALE GENOMIC DNA]</scope>
    <source>
        <strain evidence="9">TK-2024</strain>
        <tissue evidence="9">Old leaves</tissue>
    </source>
</reference>
<keyword evidence="5" id="KW-0175">Coiled coil</keyword>
<dbReference type="PRINTS" id="PR00364">
    <property type="entry name" value="DISEASERSIST"/>
</dbReference>
<dbReference type="SUPFAM" id="SSF52540">
    <property type="entry name" value="P-loop containing nucleoside triphosphate hydrolases"/>
    <property type="match status" value="1"/>
</dbReference>
<dbReference type="PANTHER" id="PTHR33463">
    <property type="entry name" value="NB-ARC DOMAIN-CONTAINING PROTEIN-RELATED"/>
    <property type="match status" value="1"/>
</dbReference>
<feature type="transmembrane region" description="Helical" evidence="6">
    <location>
        <begin position="1479"/>
        <end position="1503"/>
    </location>
</feature>
<dbReference type="Proteomes" id="UP001396334">
    <property type="component" value="Unassembled WGS sequence"/>
</dbReference>
<dbReference type="InterPro" id="IPR027417">
    <property type="entry name" value="P-loop_NTPase"/>
</dbReference>
<dbReference type="EMBL" id="JBBPBN010000091">
    <property type="protein sequence ID" value="KAK8980801.1"/>
    <property type="molecule type" value="Genomic_DNA"/>
</dbReference>
<dbReference type="Pfam" id="PF23247">
    <property type="entry name" value="LRR_RPS2"/>
    <property type="match status" value="4"/>
</dbReference>
<sequence length="1518" mass="172130">MDVLISVAGSICGSIAGIATENAVGPIARQLGYLFKHKTKFQNLRTKIQELKAAGERVEQSVREAEMNGEVIFPHVETWLTVVNEKVSNQAATQLEEDEKKSMKRCFAGCCPDLKSRYQHSKKAQMKADTIARLLDEKDRFTNRISYRPSVQEIGINRPVKDYASFESRMGAFNGVIAALKDDNVNKVGVHDAKHARYSEQIAEKLNLKFDEKDMDVRATRLRQRLKTEKKILLILDDIWATLNLEALGIPAADEHKGCKILMTSRSLDVLKLMDTPQNLSIETLNEDEAQNMFKNIAGSIVERPDLQSIAVAVAKRCAGLPIAIATIAKVLKHKQNLFEWKDALRQLSNPSEGNFKGIPAEAYSAIELSYKFLDEKVKQIFLLCSIMSHDVAIEDLLRYARGLGLFHDVKGMEETRDEVLTLVTNLKASCLLLDGSDPTRFDMHDVVCDVALSIASRDCGWLTSGEVSDLPDELDCPNLTFFSMHGALEIPNNFFKRMQRLKVLNFANMHFTSLPSSIGSLKTLFSLCLRDCDLEDIVILEELKHLEILDLRESRITILPKEIGQLTRLKLLDLSNCESLEVISPGVLSSLTRLEELYLYDSFDGWEGEGIDDARSNAGLVELQHLSCLTTLEVHIPDVQVMPKDDIFSAKLERYKIFIGDDEWFWFEDEGMKTSRMLKLKMKRSNINLYDGIKLLLKKVQSLYLHGAKDDVRKILYDPITQGFLDLKHLCISHVSDIEVVINPMMLVPCLESLSLWNLTDLEAIFDDQLKAGSFDRLRIIEVGDCNKLKNLFSFSIATELHQLEKIQASGCDNMVGLIVVKEESGDNENLEFRKLRSLKLEDLNSFKSLCYSEKTLESVPCLFDKKVSCLVLEELCVKLMNGIEKIWSDDQFHVMSFGVQNSTILNIKVCNKLKYVFTSSMVKSFVHLKTLNVGICDEMEEVIQGILGEKKEGGVCSCVSLFPKLDYLTLFDLPKLKRFCCGIDIPIELSSLKELAIWKCPTLKTLYCDITNIDRKNSDNISLNQSQHFFNDKVILPVLEELSIEDMDNLERLWPNQLSQHSFSKLTSIKLGSCPKLLDVFPSSTLTRFQRLNQLSIWNCESIEEIIFESHAQEESRAMQSFSPQLIQSDVIISEFPCLTSLVLGGLPNLRSIHREMLTINWPSLKKMEVNGCDKVEMLFASQETSGFRIQQPLSWVNQSTFPKLHQLTLGWNAGMKETWHSDGQQLVSHHFPNLEVVKLEDYTNQALPLPSYLFTLLSSPNLQTLEIRQCSFQEMMFQSEECGEEKSAWARKINLVPSSVSFRNLVTLKIEQCRGIIKLTTHSTARSLVQLRKMKICDCTDIEEIIQGGDNDDDEIRFPQLNRLKLVYLPKLESFCSSGNHTFGFPSLQTVIVHECPKMKMFSGGHSNTPMLHKVGLDWWREEERWEGSLNSTIQQLFREKRKNERIEVGMSIVELLPSESGMSLCLLGGCSLDPLIVIVCLCFIAFSVIVDACCFLCNVRIDSDLDEFSLLIAM</sequence>
<evidence type="ECO:0000259" key="8">
    <source>
        <dbReference type="Pfam" id="PF23247"/>
    </source>
</evidence>
<keyword evidence="6" id="KW-1133">Transmembrane helix</keyword>
<gene>
    <name evidence="9" type="ORF">V6N11_047932</name>
</gene>